<name>B4MPY4_DROWI</name>
<proteinExistence type="predicted"/>
<evidence type="ECO:0000313" key="1">
    <source>
        <dbReference type="EMBL" id="EDW74173.1"/>
    </source>
</evidence>
<dbReference type="EMBL" id="CH963849">
    <property type="protein sequence ID" value="EDW74173.1"/>
    <property type="molecule type" value="Genomic_DNA"/>
</dbReference>
<dbReference type="InterPro" id="IPR032707">
    <property type="entry name" value="MYCBPAP"/>
</dbReference>
<dbReference type="PANTHER" id="PTHR48421:SF1">
    <property type="entry name" value="MYCBP-ASSOCIATED PROTEIN"/>
    <property type="match status" value="1"/>
</dbReference>
<dbReference type="AlphaFoldDB" id="B4MPY4"/>
<dbReference type="OMA" id="VIRFTWM"/>
<dbReference type="PhylomeDB" id="B4MPY4"/>
<dbReference type="eggNOG" id="ENOG502QT8X">
    <property type="taxonomic scope" value="Eukaryota"/>
</dbReference>
<dbReference type="STRING" id="7260.B4MPY4"/>
<protein>
    <submittedName>
        <fullName evidence="1">GK19404</fullName>
    </submittedName>
</protein>
<dbReference type="Pfam" id="PF14646">
    <property type="entry name" value="MYCBPAP"/>
    <property type="match status" value="2"/>
</dbReference>
<dbReference type="PANTHER" id="PTHR48421">
    <property type="entry name" value="MYCBP-ASSOCIATED PROTEIN"/>
    <property type="match status" value="1"/>
</dbReference>
<accession>B4MPY4</accession>
<keyword evidence="2" id="KW-1185">Reference proteome</keyword>
<evidence type="ECO:0000313" key="2">
    <source>
        <dbReference type="Proteomes" id="UP000007798"/>
    </source>
</evidence>
<sequence length="598" mass="70037">MPASQINFLEQSEQNLAYDIVDELFGQHDSESLVAPQRSIPSSESYVDQRLKYWKMMLRQRRALQRKLRLATGKQPEELLFNHPTSIEHSSKEQMKRLLDQAKRIDRKEAVEIVGLPRRAATELLGTESAKSVVKSKWLQSKLLEDHVEEQLSNIKRVLEFYPDTNNLEVVGKGIHVRPTGKFETCQSISSSTLTTETAPTLNDTISQMSTATSIGVRSYRSRFLEENLDIALLINGMPYKPQSPEFSPNMERMFVCNPFENILRTVMRIENVGRVAIRFSWMQADFFAYNSTLFEMLDDEFIFDTSPFQLRFGETREVSVLFRPRKVSIVKQRWLLMTRPRIFCHRPCALTLNMHGRCTPSPEYTKLLLDYTLDYLQEVRKSSLKLSFDKLQISNIISEPSACSYPYQRTLEEREAFNKRNKGFNCATFDDMEELKLFYERIKPYPRYPKWDYSVRWLINLVCQHDDKAERLQLFKDLQNLLGRLRGRTKTLKAGDTKARLWERQHTRFVYVRGVIGNGLDIWEEKICLLEKLLLKQRLQSQRADQEMTTNEALVKKVEKELRHSNHFRQSIYLFSYNVLCNLAEDIVSVIESTELV</sequence>
<organism evidence="2">
    <name type="scientific">Drosophila willistoni</name>
    <name type="common">Fruit fly</name>
    <dbReference type="NCBI Taxonomy" id="7260"/>
    <lineage>
        <taxon>Eukaryota</taxon>
        <taxon>Metazoa</taxon>
        <taxon>Ecdysozoa</taxon>
        <taxon>Arthropoda</taxon>
        <taxon>Hexapoda</taxon>
        <taxon>Insecta</taxon>
        <taxon>Pterygota</taxon>
        <taxon>Neoptera</taxon>
        <taxon>Endopterygota</taxon>
        <taxon>Diptera</taxon>
        <taxon>Brachycera</taxon>
        <taxon>Muscomorpha</taxon>
        <taxon>Ephydroidea</taxon>
        <taxon>Drosophilidae</taxon>
        <taxon>Drosophila</taxon>
        <taxon>Sophophora</taxon>
    </lineage>
</organism>
<dbReference type="HOGENOM" id="CLU_026465_0_0_1"/>
<gene>
    <name evidence="1" type="primary">Dwil\GK19404</name>
    <name evidence="1" type="ORF">Dwil_GK19404</name>
</gene>
<dbReference type="OrthoDB" id="7883113at2759"/>
<dbReference type="InParanoid" id="B4MPY4"/>
<dbReference type="Proteomes" id="UP000007798">
    <property type="component" value="Unassembled WGS sequence"/>
</dbReference>
<reference evidence="1 2" key="1">
    <citation type="journal article" date="2007" name="Nature">
        <title>Evolution of genes and genomes on the Drosophila phylogeny.</title>
        <authorList>
            <consortium name="Drosophila 12 Genomes Consortium"/>
            <person name="Clark A.G."/>
            <person name="Eisen M.B."/>
            <person name="Smith D.R."/>
            <person name="Bergman C.M."/>
            <person name="Oliver B."/>
            <person name="Markow T.A."/>
            <person name="Kaufman T.C."/>
            <person name="Kellis M."/>
            <person name="Gelbart W."/>
            <person name="Iyer V.N."/>
            <person name="Pollard D.A."/>
            <person name="Sackton T.B."/>
            <person name="Larracuente A.M."/>
            <person name="Singh N.D."/>
            <person name="Abad J.P."/>
            <person name="Abt D.N."/>
            <person name="Adryan B."/>
            <person name="Aguade M."/>
            <person name="Akashi H."/>
            <person name="Anderson W.W."/>
            <person name="Aquadro C.F."/>
            <person name="Ardell D.H."/>
            <person name="Arguello R."/>
            <person name="Artieri C.G."/>
            <person name="Barbash D.A."/>
            <person name="Barker D."/>
            <person name="Barsanti P."/>
            <person name="Batterham P."/>
            <person name="Batzoglou S."/>
            <person name="Begun D."/>
            <person name="Bhutkar A."/>
            <person name="Blanco E."/>
            <person name="Bosak S.A."/>
            <person name="Bradley R.K."/>
            <person name="Brand A.D."/>
            <person name="Brent M.R."/>
            <person name="Brooks A.N."/>
            <person name="Brown R.H."/>
            <person name="Butlin R.K."/>
            <person name="Caggese C."/>
            <person name="Calvi B.R."/>
            <person name="Bernardo de Carvalho A."/>
            <person name="Caspi A."/>
            <person name="Castrezana S."/>
            <person name="Celniker S.E."/>
            <person name="Chang J.L."/>
            <person name="Chapple C."/>
            <person name="Chatterji S."/>
            <person name="Chinwalla A."/>
            <person name="Civetta A."/>
            <person name="Clifton S.W."/>
            <person name="Comeron J.M."/>
            <person name="Costello J.C."/>
            <person name="Coyne J.A."/>
            <person name="Daub J."/>
            <person name="David R.G."/>
            <person name="Delcher A.L."/>
            <person name="Delehaunty K."/>
            <person name="Do C.B."/>
            <person name="Ebling H."/>
            <person name="Edwards K."/>
            <person name="Eickbush T."/>
            <person name="Evans J.D."/>
            <person name="Filipski A."/>
            <person name="Findeiss S."/>
            <person name="Freyhult E."/>
            <person name="Fulton L."/>
            <person name="Fulton R."/>
            <person name="Garcia A.C."/>
            <person name="Gardiner A."/>
            <person name="Garfield D.A."/>
            <person name="Garvin B.E."/>
            <person name="Gibson G."/>
            <person name="Gilbert D."/>
            <person name="Gnerre S."/>
            <person name="Godfrey J."/>
            <person name="Good R."/>
            <person name="Gotea V."/>
            <person name="Gravely B."/>
            <person name="Greenberg A.J."/>
            <person name="Griffiths-Jones S."/>
            <person name="Gross S."/>
            <person name="Guigo R."/>
            <person name="Gustafson E.A."/>
            <person name="Haerty W."/>
            <person name="Hahn M.W."/>
            <person name="Halligan D.L."/>
            <person name="Halpern A.L."/>
            <person name="Halter G.M."/>
            <person name="Han M.V."/>
            <person name="Heger A."/>
            <person name="Hillier L."/>
            <person name="Hinrichs A.S."/>
            <person name="Holmes I."/>
            <person name="Hoskins R.A."/>
            <person name="Hubisz M.J."/>
            <person name="Hultmark D."/>
            <person name="Huntley M.A."/>
            <person name="Jaffe D.B."/>
            <person name="Jagadeeshan S."/>
            <person name="Jeck W.R."/>
            <person name="Johnson J."/>
            <person name="Jones C.D."/>
            <person name="Jordan W.C."/>
            <person name="Karpen G.H."/>
            <person name="Kataoka E."/>
            <person name="Keightley P.D."/>
            <person name="Kheradpour P."/>
            <person name="Kirkness E.F."/>
            <person name="Koerich L.B."/>
            <person name="Kristiansen K."/>
            <person name="Kudrna D."/>
            <person name="Kulathinal R.J."/>
            <person name="Kumar S."/>
            <person name="Kwok R."/>
            <person name="Lander E."/>
            <person name="Langley C.H."/>
            <person name="Lapoint R."/>
            <person name="Lazzaro B.P."/>
            <person name="Lee S.J."/>
            <person name="Levesque L."/>
            <person name="Li R."/>
            <person name="Lin C.F."/>
            <person name="Lin M.F."/>
            <person name="Lindblad-Toh K."/>
            <person name="Llopart A."/>
            <person name="Long M."/>
            <person name="Low L."/>
            <person name="Lozovsky E."/>
            <person name="Lu J."/>
            <person name="Luo M."/>
            <person name="Machado C.A."/>
            <person name="Makalowski W."/>
            <person name="Marzo M."/>
            <person name="Matsuda M."/>
            <person name="Matzkin L."/>
            <person name="McAllister B."/>
            <person name="McBride C.S."/>
            <person name="McKernan B."/>
            <person name="McKernan K."/>
            <person name="Mendez-Lago M."/>
            <person name="Minx P."/>
            <person name="Mollenhauer M.U."/>
            <person name="Montooth K."/>
            <person name="Mount S.M."/>
            <person name="Mu X."/>
            <person name="Myers E."/>
            <person name="Negre B."/>
            <person name="Newfeld S."/>
            <person name="Nielsen R."/>
            <person name="Noor M.A."/>
            <person name="O'Grady P."/>
            <person name="Pachter L."/>
            <person name="Papaceit M."/>
            <person name="Parisi M.J."/>
            <person name="Parisi M."/>
            <person name="Parts L."/>
            <person name="Pedersen J.S."/>
            <person name="Pesole G."/>
            <person name="Phillippy A.M."/>
            <person name="Ponting C.P."/>
            <person name="Pop M."/>
            <person name="Porcelli D."/>
            <person name="Powell J.R."/>
            <person name="Prohaska S."/>
            <person name="Pruitt K."/>
            <person name="Puig M."/>
            <person name="Quesneville H."/>
            <person name="Ram K.R."/>
            <person name="Rand D."/>
            <person name="Rasmussen M.D."/>
            <person name="Reed L.K."/>
            <person name="Reenan R."/>
            <person name="Reily A."/>
            <person name="Remington K.A."/>
            <person name="Rieger T.T."/>
            <person name="Ritchie M.G."/>
            <person name="Robin C."/>
            <person name="Rogers Y.H."/>
            <person name="Rohde C."/>
            <person name="Rozas J."/>
            <person name="Rubenfield M.J."/>
            <person name="Ruiz A."/>
            <person name="Russo S."/>
            <person name="Salzberg S.L."/>
            <person name="Sanchez-Gracia A."/>
            <person name="Saranga D.J."/>
            <person name="Sato H."/>
            <person name="Schaeffer S.W."/>
            <person name="Schatz M.C."/>
            <person name="Schlenke T."/>
            <person name="Schwartz R."/>
            <person name="Segarra C."/>
            <person name="Singh R.S."/>
            <person name="Sirot L."/>
            <person name="Sirota M."/>
            <person name="Sisneros N.B."/>
            <person name="Smith C.D."/>
            <person name="Smith T.F."/>
            <person name="Spieth J."/>
            <person name="Stage D.E."/>
            <person name="Stark A."/>
            <person name="Stephan W."/>
            <person name="Strausberg R.L."/>
            <person name="Strempel S."/>
            <person name="Sturgill D."/>
            <person name="Sutton G."/>
            <person name="Sutton G.G."/>
            <person name="Tao W."/>
            <person name="Teichmann S."/>
            <person name="Tobari Y.N."/>
            <person name="Tomimura Y."/>
            <person name="Tsolas J.M."/>
            <person name="Valente V.L."/>
            <person name="Venter E."/>
            <person name="Venter J.C."/>
            <person name="Vicario S."/>
            <person name="Vieira F.G."/>
            <person name="Vilella A.J."/>
            <person name="Villasante A."/>
            <person name="Walenz B."/>
            <person name="Wang J."/>
            <person name="Wasserman M."/>
            <person name="Watts T."/>
            <person name="Wilson D."/>
            <person name="Wilson R.K."/>
            <person name="Wing R.A."/>
            <person name="Wolfner M.F."/>
            <person name="Wong A."/>
            <person name="Wong G.K."/>
            <person name="Wu C.I."/>
            <person name="Wu G."/>
            <person name="Yamamoto D."/>
            <person name="Yang H.P."/>
            <person name="Yang S.P."/>
            <person name="Yorke J.A."/>
            <person name="Yoshida K."/>
            <person name="Zdobnov E."/>
            <person name="Zhang P."/>
            <person name="Zhang Y."/>
            <person name="Zimin A.V."/>
            <person name="Baldwin J."/>
            <person name="Abdouelleil A."/>
            <person name="Abdulkadir J."/>
            <person name="Abebe A."/>
            <person name="Abera B."/>
            <person name="Abreu J."/>
            <person name="Acer S.C."/>
            <person name="Aftuck L."/>
            <person name="Alexander A."/>
            <person name="An P."/>
            <person name="Anderson E."/>
            <person name="Anderson S."/>
            <person name="Arachi H."/>
            <person name="Azer M."/>
            <person name="Bachantsang P."/>
            <person name="Barry A."/>
            <person name="Bayul T."/>
            <person name="Berlin A."/>
            <person name="Bessette D."/>
            <person name="Bloom T."/>
            <person name="Blye J."/>
            <person name="Boguslavskiy L."/>
            <person name="Bonnet C."/>
            <person name="Boukhgalter B."/>
            <person name="Bourzgui I."/>
            <person name="Brown A."/>
            <person name="Cahill P."/>
            <person name="Channer S."/>
            <person name="Cheshatsang Y."/>
            <person name="Chuda L."/>
            <person name="Citroen M."/>
            <person name="Collymore A."/>
            <person name="Cooke P."/>
            <person name="Costello M."/>
            <person name="D'Aco K."/>
            <person name="Daza R."/>
            <person name="De Haan G."/>
            <person name="DeGray S."/>
            <person name="DeMaso C."/>
            <person name="Dhargay N."/>
            <person name="Dooley K."/>
            <person name="Dooley E."/>
            <person name="Doricent M."/>
            <person name="Dorje P."/>
            <person name="Dorjee K."/>
            <person name="Dupes A."/>
            <person name="Elong R."/>
            <person name="Falk J."/>
            <person name="Farina A."/>
            <person name="Faro S."/>
            <person name="Ferguson D."/>
            <person name="Fisher S."/>
            <person name="Foley C.D."/>
            <person name="Franke A."/>
            <person name="Friedrich D."/>
            <person name="Gadbois L."/>
            <person name="Gearin G."/>
            <person name="Gearin C.R."/>
            <person name="Giannoukos G."/>
            <person name="Goode T."/>
            <person name="Graham J."/>
            <person name="Grandbois E."/>
            <person name="Grewal S."/>
            <person name="Gyaltsen K."/>
            <person name="Hafez N."/>
            <person name="Hagos B."/>
            <person name="Hall J."/>
            <person name="Henson C."/>
            <person name="Hollinger A."/>
            <person name="Honan T."/>
            <person name="Huard M.D."/>
            <person name="Hughes L."/>
            <person name="Hurhula B."/>
            <person name="Husby M.E."/>
            <person name="Kamat A."/>
            <person name="Kanga B."/>
            <person name="Kashin S."/>
            <person name="Khazanovich D."/>
            <person name="Kisner P."/>
            <person name="Lance K."/>
            <person name="Lara M."/>
            <person name="Lee W."/>
            <person name="Lennon N."/>
            <person name="Letendre F."/>
            <person name="LeVine R."/>
            <person name="Lipovsky A."/>
            <person name="Liu X."/>
            <person name="Liu J."/>
            <person name="Liu S."/>
            <person name="Lokyitsang T."/>
            <person name="Lokyitsang Y."/>
            <person name="Lubonja R."/>
            <person name="Lui A."/>
            <person name="MacDonald P."/>
            <person name="Magnisalis V."/>
            <person name="Maru K."/>
            <person name="Matthews C."/>
            <person name="McCusker W."/>
            <person name="McDonough S."/>
            <person name="Mehta T."/>
            <person name="Meldrim J."/>
            <person name="Meneus L."/>
            <person name="Mihai O."/>
            <person name="Mihalev A."/>
            <person name="Mihova T."/>
            <person name="Mittelman R."/>
            <person name="Mlenga V."/>
            <person name="Montmayeur A."/>
            <person name="Mulrain L."/>
            <person name="Navidi A."/>
            <person name="Naylor J."/>
            <person name="Negash T."/>
            <person name="Nguyen T."/>
            <person name="Nguyen N."/>
            <person name="Nicol R."/>
            <person name="Norbu C."/>
            <person name="Norbu N."/>
            <person name="Novod N."/>
            <person name="O'Neill B."/>
            <person name="Osman S."/>
            <person name="Markiewicz E."/>
            <person name="Oyono O.L."/>
            <person name="Patti C."/>
            <person name="Phunkhang P."/>
            <person name="Pierre F."/>
            <person name="Priest M."/>
            <person name="Raghuraman S."/>
            <person name="Rege F."/>
            <person name="Reyes R."/>
            <person name="Rise C."/>
            <person name="Rogov P."/>
            <person name="Ross K."/>
            <person name="Ryan E."/>
            <person name="Settipalli S."/>
            <person name="Shea T."/>
            <person name="Sherpa N."/>
            <person name="Shi L."/>
            <person name="Shih D."/>
            <person name="Sparrow T."/>
            <person name="Spaulding J."/>
            <person name="Stalker J."/>
            <person name="Stange-Thomann N."/>
            <person name="Stavropoulos S."/>
            <person name="Stone C."/>
            <person name="Strader C."/>
            <person name="Tesfaye S."/>
            <person name="Thomson T."/>
            <person name="Thoulutsang Y."/>
            <person name="Thoulutsang D."/>
            <person name="Topham K."/>
            <person name="Topping I."/>
            <person name="Tsamla T."/>
            <person name="Vassiliev H."/>
            <person name="Vo A."/>
            <person name="Wangchuk T."/>
            <person name="Wangdi T."/>
            <person name="Weiand M."/>
            <person name="Wilkinson J."/>
            <person name="Wilson A."/>
            <person name="Yadav S."/>
            <person name="Young G."/>
            <person name="Yu Q."/>
            <person name="Zembek L."/>
            <person name="Zhong D."/>
            <person name="Zimmer A."/>
            <person name="Zwirko Z."/>
            <person name="Jaffe D.B."/>
            <person name="Alvarez P."/>
            <person name="Brockman W."/>
            <person name="Butler J."/>
            <person name="Chin C."/>
            <person name="Gnerre S."/>
            <person name="Grabherr M."/>
            <person name="Kleber M."/>
            <person name="Mauceli E."/>
            <person name="MacCallum I."/>
        </authorList>
    </citation>
    <scope>NUCLEOTIDE SEQUENCE [LARGE SCALE GENOMIC DNA]</scope>
    <source>
        <strain evidence="2">Tucson 14030-0811.24</strain>
    </source>
</reference>